<protein>
    <submittedName>
        <fullName evidence="6">3-oxoacyl-ACP synthase</fullName>
    </submittedName>
</protein>
<evidence type="ECO:0000259" key="4">
    <source>
        <dbReference type="Pfam" id="PF08541"/>
    </source>
</evidence>
<evidence type="ECO:0000313" key="6">
    <source>
        <dbReference type="EMBL" id="PMB23825.1"/>
    </source>
</evidence>
<sequence length="504" mass="55596">MNWAVGIRSLAVSFPSVIRTNDYWCKKFPELIQQEKPRTARLSRSRVSTFSKNDLDIWSQEVAPYLNDPFRGNVERRVLGEGESSLTLEYRAAKDALHTAKLSPQKVELMIVASLFPKQIGLGNACYLAQKLELQCPAWNLESSCSSALVALHNAHALVQTGAYSNVLVVVSHIGSNTVDEEDTLSWSMGDAAGAFIVGLLKPNQGILSTKIINTAATCGAYLYELTTDTQGNPRIRTRTGENASMLAETAVNFVQTCCKDAIATAGVTLEQIDFFAFNTPTAWYASVCTQALGIDPERTINLYPQYANIGPVIPIANLYHAVLAGKIRENDLVLVYTNGAASTAAATVMRWGDVTLGTPPASPISVTQQQQKEHQKQKSSFLGKINGLSKAKLLMQEPEERQRIVEAYLLEWLSHTLQIPLAQLHPEQLLNSYLDSLIALMLKSQIESDLEVRVPMEKFFGEQNIVQLAELLLNQLVLANLIASESVCVDDSHQEQKREKLSF</sequence>
<dbReference type="Pfam" id="PF08545">
    <property type="entry name" value="ACP_syn_III"/>
    <property type="match status" value="1"/>
</dbReference>
<evidence type="ECO:0000256" key="1">
    <source>
        <dbReference type="ARBA" id="ARBA00022679"/>
    </source>
</evidence>
<dbReference type="Proteomes" id="UP000235081">
    <property type="component" value="Unassembled WGS sequence"/>
</dbReference>
<dbReference type="InterPro" id="IPR013747">
    <property type="entry name" value="ACP_syn_III_C"/>
</dbReference>
<keyword evidence="2" id="KW-0012">Acyltransferase</keyword>
<evidence type="ECO:0000259" key="3">
    <source>
        <dbReference type="Pfam" id="PF00550"/>
    </source>
</evidence>
<proteinExistence type="predicted"/>
<evidence type="ECO:0000313" key="7">
    <source>
        <dbReference type="Proteomes" id="UP000235081"/>
    </source>
</evidence>
<evidence type="ECO:0000256" key="2">
    <source>
        <dbReference type="ARBA" id="ARBA00023315"/>
    </source>
</evidence>
<dbReference type="InterPro" id="IPR013751">
    <property type="entry name" value="ACP_syn_III_N"/>
</dbReference>
<dbReference type="InterPro" id="IPR036736">
    <property type="entry name" value="ACP-like_sf"/>
</dbReference>
<dbReference type="Pfam" id="PF00550">
    <property type="entry name" value="PP-binding"/>
    <property type="match status" value="1"/>
</dbReference>
<dbReference type="GO" id="GO:0006633">
    <property type="term" value="P:fatty acid biosynthetic process"/>
    <property type="evidence" value="ECO:0007669"/>
    <property type="project" value="InterPro"/>
</dbReference>
<dbReference type="Gene3D" id="3.40.47.10">
    <property type="match status" value="1"/>
</dbReference>
<keyword evidence="1" id="KW-0808">Transferase</keyword>
<accession>A0A2N6LI10</accession>
<dbReference type="Pfam" id="PF08541">
    <property type="entry name" value="ACP_syn_III_C"/>
    <property type="match status" value="1"/>
</dbReference>
<dbReference type="SUPFAM" id="SSF47336">
    <property type="entry name" value="ACP-like"/>
    <property type="match status" value="1"/>
</dbReference>
<dbReference type="PANTHER" id="PTHR34069">
    <property type="entry name" value="3-OXOACYL-[ACYL-CARRIER-PROTEIN] SYNTHASE 3"/>
    <property type="match status" value="1"/>
</dbReference>
<dbReference type="Gene3D" id="1.10.1200.10">
    <property type="entry name" value="ACP-like"/>
    <property type="match status" value="1"/>
</dbReference>
<dbReference type="SUPFAM" id="SSF53901">
    <property type="entry name" value="Thiolase-like"/>
    <property type="match status" value="1"/>
</dbReference>
<reference evidence="6 7" key="1">
    <citation type="submission" date="2017-07" db="EMBL/GenBank/DDBJ databases">
        <title>Genomes of Fischerella (Mastigocladus) sp. strains.</title>
        <authorList>
            <person name="Miller S.R."/>
        </authorList>
    </citation>
    <scope>NUCLEOTIDE SEQUENCE [LARGE SCALE GENOMIC DNA]</scope>
    <source>
        <strain evidence="6 7">CCMEE 5318</strain>
    </source>
</reference>
<dbReference type="InterPro" id="IPR009081">
    <property type="entry name" value="PP-bd_ACP"/>
</dbReference>
<feature type="domain" description="Beta-ketoacyl-[acyl-carrier-protein] synthase III N-terminal" evidence="5">
    <location>
        <begin position="142"/>
        <end position="213"/>
    </location>
</feature>
<dbReference type="EMBL" id="NMQE01000258">
    <property type="protein sequence ID" value="PMB23825.1"/>
    <property type="molecule type" value="Genomic_DNA"/>
</dbReference>
<dbReference type="InterPro" id="IPR016039">
    <property type="entry name" value="Thiolase-like"/>
</dbReference>
<dbReference type="GO" id="GO:0044550">
    <property type="term" value="P:secondary metabolite biosynthetic process"/>
    <property type="evidence" value="ECO:0007669"/>
    <property type="project" value="TreeGrafter"/>
</dbReference>
<organism evidence="6 7">
    <name type="scientific">Fischerella thermalis CCMEE 5318</name>
    <dbReference type="NCBI Taxonomy" id="2019666"/>
    <lineage>
        <taxon>Bacteria</taxon>
        <taxon>Bacillati</taxon>
        <taxon>Cyanobacteriota</taxon>
        <taxon>Cyanophyceae</taxon>
        <taxon>Nostocales</taxon>
        <taxon>Hapalosiphonaceae</taxon>
        <taxon>Fischerella</taxon>
    </lineage>
</organism>
<name>A0A2N6LI10_9CYAN</name>
<dbReference type="RefSeq" id="WP_102181341.1">
    <property type="nucleotide sequence ID" value="NZ_NMQE01000258.1"/>
</dbReference>
<dbReference type="AlphaFoldDB" id="A0A2N6LI10"/>
<feature type="domain" description="Beta-ketoacyl-[acyl-carrier-protein] synthase III C-terminal" evidence="4">
    <location>
        <begin position="264"/>
        <end position="352"/>
    </location>
</feature>
<evidence type="ECO:0000259" key="5">
    <source>
        <dbReference type="Pfam" id="PF08545"/>
    </source>
</evidence>
<dbReference type="GO" id="GO:0004315">
    <property type="term" value="F:3-oxoacyl-[acyl-carrier-protein] synthase activity"/>
    <property type="evidence" value="ECO:0007669"/>
    <property type="project" value="InterPro"/>
</dbReference>
<gene>
    <name evidence="6" type="ORF">CEN46_09400</name>
</gene>
<dbReference type="PANTHER" id="PTHR34069:SF3">
    <property type="entry name" value="ACYL-COA:ACYL-COA ALKYLTRANSFERASE"/>
    <property type="match status" value="1"/>
</dbReference>
<comment type="caution">
    <text evidence="6">The sequence shown here is derived from an EMBL/GenBank/DDBJ whole genome shotgun (WGS) entry which is preliminary data.</text>
</comment>
<feature type="domain" description="Carrier" evidence="3">
    <location>
        <begin position="410"/>
        <end position="473"/>
    </location>
</feature>